<dbReference type="InterPro" id="IPR036907">
    <property type="entry name" value="5'-Nucleotdase_C_sf"/>
</dbReference>
<dbReference type="Pfam" id="PF00149">
    <property type="entry name" value="Metallophos"/>
    <property type="match status" value="1"/>
</dbReference>
<keyword evidence="1 2" id="KW-0732">Signal</keyword>
<dbReference type="PANTHER" id="PTHR11575:SF24">
    <property type="entry name" value="5'-NUCLEOTIDASE"/>
    <property type="match status" value="1"/>
</dbReference>
<dbReference type="EMBL" id="MJIE01000001">
    <property type="protein sequence ID" value="OLR55575.1"/>
    <property type="molecule type" value="Genomic_DNA"/>
</dbReference>
<name>A0A1Q9JHC9_9FIRM</name>
<dbReference type="InterPro" id="IPR006146">
    <property type="entry name" value="5'-Nucleotdase_CS"/>
</dbReference>
<keyword evidence="6" id="KW-1185">Reference proteome</keyword>
<dbReference type="Gene3D" id="3.60.21.10">
    <property type="match status" value="1"/>
</dbReference>
<dbReference type="InterPro" id="IPR019079">
    <property type="entry name" value="Capsule_synth_CapA"/>
</dbReference>
<evidence type="ECO:0000256" key="3">
    <source>
        <dbReference type="SAM" id="Phobius"/>
    </source>
</evidence>
<dbReference type="InterPro" id="IPR006179">
    <property type="entry name" value="5_nucleotidase/apyrase"/>
</dbReference>
<dbReference type="GO" id="GO:0000166">
    <property type="term" value="F:nucleotide binding"/>
    <property type="evidence" value="ECO:0007669"/>
    <property type="project" value="UniProtKB-KW"/>
</dbReference>
<evidence type="ECO:0000313" key="5">
    <source>
        <dbReference type="EMBL" id="OLR55575.1"/>
    </source>
</evidence>
<reference evidence="5 6" key="1">
    <citation type="journal article" date="2016" name="Appl. Environ. Microbiol.">
        <title>Function and Phylogeny of Bacterial Butyryl Coenzyme A:Acetate Transferases and Their Diversity in the Proximal Colon of Swine.</title>
        <authorList>
            <person name="Trachsel J."/>
            <person name="Bayles D.O."/>
            <person name="Looft T."/>
            <person name="Levine U.Y."/>
            <person name="Allen H.K."/>
        </authorList>
    </citation>
    <scope>NUCLEOTIDE SEQUENCE [LARGE SCALE GENOMIC DNA]</scope>
    <source>
        <strain evidence="5 6">68-3-10</strain>
    </source>
</reference>
<organism evidence="5 6">
    <name type="scientific">Hornefia porci</name>
    <dbReference type="NCBI Taxonomy" id="2652292"/>
    <lineage>
        <taxon>Bacteria</taxon>
        <taxon>Bacillati</taxon>
        <taxon>Bacillota</taxon>
        <taxon>Clostridia</taxon>
        <taxon>Peptostreptococcales</taxon>
        <taxon>Anaerovoracaceae</taxon>
        <taxon>Hornefia</taxon>
    </lineage>
</organism>
<comment type="caution">
    <text evidence="5">The sequence shown here is derived from an EMBL/GenBank/DDBJ whole genome shotgun (WGS) entry which is preliminary data.</text>
</comment>
<dbReference type="Proteomes" id="UP000187404">
    <property type="component" value="Unassembled WGS sequence"/>
</dbReference>
<dbReference type="OrthoDB" id="9800780at2"/>
<keyword evidence="2" id="KW-0378">Hydrolase</keyword>
<feature type="domain" description="Capsule synthesis protein CapA" evidence="4">
    <location>
        <begin position="35"/>
        <end position="284"/>
    </location>
</feature>
<gene>
    <name evidence="5" type="ORF">BHK98_05565</name>
</gene>
<dbReference type="InterPro" id="IPR004843">
    <property type="entry name" value="Calcineurin-like_PHP"/>
</dbReference>
<feature type="signal peptide" evidence="2">
    <location>
        <begin position="1"/>
        <end position="22"/>
    </location>
</feature>
<dbReference type="PRINTS" id="PR01607">
    <property type="entry name" value="APYRASEFAMLY"/>
</dbReference>
<comment type="similarity">
    <text evidence="2">Belongs to the 5'-nucleotidase family.</text>
</comment>
<evidence type="ECO:0000256" key="1">
    <source>
        <dbReference type="ARBA" id="ARBA00022729"/>
    </source>
</evidence>
<dbReference type="PROSITE" id="PS00786">
    <property type="entry name" value="5_NUCLEOTIDASE_2"/>
    <property type="match status" value="1"/>
</dbReference>
<dbReference type="AlphaFoldDB" id="A0A1Q9JHC9"/>
<evidence type="ECO:0000313" key="6">
    <source>
        <dbReference type="Proteomes" id="UP000187404"/>
    </source>
</evidence>
<dbReference type="GO" id="GO:0046872">
    <property type="term" value="F:metal ion binding"/>
    <property type="evidence" value="ECO:0007669"/>
    <property type="project" value="InterPro"/>
</dbReference>
<dbReference type="SMART" id="SM00854">
    <property type="entry name" value="PGA_cap"/>
    <property type="match status" value="1"/>
</dbReference>
<dbReference type="GO" id="GO:0016788">
    <property type="term" value="F:hydrolase activity, acting on ester bonds"/>
    <property type="evidence" value="ECO:0007669"/>
    <property type="project" value="InterPro"/>
</dbReference>
<dbReference type="InterPro" id="IPR029052">
    <property type="entry name" value="Metallo-depent_PP-like"/>
</dbReference>
<dbReference type="CDD" id="cd00845">
    <property type="entry name" value="MPP_UshA_N_like"/>
    <property type="match status" value="1"/>
</dbReference>
<dbReference type="SUPFAM" id="SSF56300">
    <property type="entry name" value="Metallo-dependent phosphatases"/>
    <property type="match status" value="1"/>
</dbReference>
<feature type="chain" id="PRO_5011826849" description="Capsule synthesis protein CapA domain-containing protein" evidence="2">
    <location>
        <begin position="23"/>
        <end position="634"/>
    </location>
</feature>
<dbReference type="PANTHER" id="PTHR11575">
    <property type="entry name" value="5'-NUCLEOTIDASE-RELATED"/>
    <property type="match status" value="1"/>
</dbReference>
<dbReference type="InterPro" id="IPR008334">
    <property type="entry name" value="5'-Nucleotdase_C"/>
</dbReference>
<dbReference type="Pfam" id="PF02872">
    <property type="entry name" value="5_nucleotid_C"/>
    <property type="match status" value="1"/>
</dbReference>
<dbReference type="Gene3D" id="3.90.780.10">
    <property type="entry name" value="5'-Nucleotidase, C-terminal domain"/>
    <property type="match status" value="1"/>
</dbReference>
<dbReference type="STRING" id="1261640.BHK98_05565"/>
<keyword evidence="2" id="KW-0547">Nucleotide-binding</keyword>
<keyword evidence="3" id="KW-1133">Transmembrane helix</keyword>
<keyword evidence="3" id="KW-0472">Membrane</keyword>
<dbReference type="SUPFAM" id="SSF55816">
    <property type="entry name" value="5'-nucleotidase (syn. UDP-sugar hydrolase), C-terminal domain"/>
    <property type="match status" value="1"/>
</dbReference>
<dbReference type="RefSeq" id="WP_075712568.1">
    <property type="nucleotide sequence ID" value="NZ_MJIE01000001.1"/>
</dbReference>
<dbReference type="GO" id="GO:0009166">
    <property type="term" value="P:nucleotide catabolic process"/>
    <property type="evidence" value="ECO:0007669"/>
    <property type="project" value="InterPro"/>
</dbReference>
<evidence type="ECO:0000256" key="2">
    <source>
        <dbReference type="RuleBase" id="RU362119"/>
    </source>
</evidence>
<accession>A0A1Q9JHC9</accession>
<protein>
    <recommendedName>
        <fullName evidence="4">Capsule synthesis protein CapA domain-containing protein</fullName>
    </recommendedName>
</protein>
<sequence>MKRTLFLIMIPVLLLCAGIPAAAFGDTQKKAKEITVVFTHDMHSHLEKFPKLATVIREEKRKNEATFVVDGGDFSMGTPYQTIWKRRASELRMMGFAGFDAATLGNHEFDYRSEGLRTMLKNAKRSGDPLPQLVIANIDWEGTLKDKKLKADGEKLRESMKAFGVKDYTVLERGGAKIAVLGIFGEESASYAPESGTKFLDPVKSAKRTVAEINREVPDADLIVCLSHSGINPENPEKSEDIRLAEETEGIDLIVSGHSHTYMKTPIRRNGVVIASCGQYNDNAGVVRFRETAGKGFVYKSYLEKPLDKKVKNDKATQRKTAAFKKLVNREYFADFGYSWDQVLARSDIRFTPIDSFGQKQGEDTLGNLISDGYIYGVRQAEGSGYEHVDAAVVPAGVVRGSFRRGDITVADAFNALSLGTGKDGKPGYPLVSVYLTARELRLAAEVDISISPLMQPARLYFSGLNYKYNPHRFILDRSYDVMLKDSMGNGQTRKPEKGKLYRVVADLYSAQMLSTVNSMSRGLLSLEPKDENGKVITDFEDRIIRGKDGSELKEWYALASYIDSFSGNKVPARYAAAEGRKICENSWSPAPMNKDHSAFFWILVGLLTLAVLIAALIIRGVRRMLTRRRGQRE</sequence>
<evidence type="ECO:0000259" key="4">
    <source>
        <dbReference type="SMART" id="SM00854"/>
    </source>
</evidence>
<keyword evidence="3" id="KW-0812">Transmembrane</keyword>
<feature type="transmembrane region" description="Helical" evidence="3">
    <location>
        <begin position="599"/>
        <end position="619"/>
    </location>
</feature>
<proteinExistence type="inferred from homology"/>